<feature type="chain" id="PRO_5044568198" description="Copper chaperone PCu(A)C" evidence="2">
    <location>
        <begin position="21"/>
        <end position="191"/>
    </location>
</feature>
<gene>
    <name evidence="3" type="ORF">CLV79_102225</name>
    <name evidence="4" type="ORF">LOS8367_01308</name>
</gene>
<dbReference type="EMBL" id="PYGB01000002">
    <property type="protein sequence ID" value="PSK87741.1"/>
    <property type="molecule type" value="Genomic_DNA"/>
</dbReference>
<evidence type="ECO:0000256" key="1">
    <source>
        <dbReference type="SAM" id="MobiDB-lite"/>
    </source>
</evidence>
<evidence type="ECO:0000313" key="6">
    <source>
        <dbReference type="Proteomes" id="UP000240624"/>
    </source>
</evidence>
<evidence type="ECO:0000313" key="3">
    <source>
        <dbReference type="EMBL" id="PSK87741.1"/>
    </source>
</evidence>
<organism evidence="4 5">
    <name type="scientific">Limimaricola soesokkakensis</name>
    <dbReference type="NCBI Taxonomy" id="1343159"/>
    <lineage>
        <taxon>Bacteria</taxon>
        <taxon>Pseudomonadati</taxon>
        <taxon>Pseudomonadota</taxon>
        <taxon>Alphaproteobacteria</taxon>
        <taxon>Rhodobacterales</taxon>
        <taxon>Paracoccaceae</taxon>
        <taxon>Limimaricola</taxon>
    </lineage>
</organism>
<keyword evidence="6" id="KW-1185">Reference proteome</keyword>
<dbReference type="Pfam" id="PF04314">
    <property type="entry name" value="PCuAC"/>
    <property type="match status" value="1"/>
</dbReference>
<protein>
    <recommendedName>
        <fullName evidence="7">Copper chaperone PCu(A)C</fullName>
    </recommendedName>
</protein>
<dbReference type="PANTHER" id="PTHR36302">
    <property type="entry name" value="BLR7088 PROTEIN"/>
    <property type="match status" value="1"/>
</dbReference>
<accession>A0A1X6YZ04</accession>
<dbReference type="RefSeq" id="WP_085895672.1">
    <property type="nucleotide sequence ID" value="NZ_FWFY01000003.1"/>
</dbReference>
<keyword evidence="2" id="KW-0732">Signal</keyword>
<dbReference type="PANTHER" id="PTHR36302:SF1">
    <property type="entry name" value="COPPER CHAPERONE PCU(A)C"/>
    <property type="match status" value="1"/>
</dbReference>
<dbReference type="AlphaFoldDB" id="A0A1X6YZ04"/>
<feature type="region of interest" description="Disordered" evidence="1">
    <location>
        <begin position="145"/>
        <end position="191"/>
    </location>
</feature>
<evidence type="ECO:0000313" key="4">
    <source>
        <dbReference type="EMBL" id="SLN33640.1"/>
    </source>
</evidence>
<feature type="signal peptide" evidence="2">
    <location>
        <begin position="1"/>
        <end position="20"/>
    </location>
</feature>
<dbReference type="EMBL" id="FWFY01000003">
    <property type="protein sequence ID" value="SLN33640.1"/>
    <property type="molecule type" value="Genomic_DNA"/>
</dbReference>
<reference evidence="3 6" key="2">
    <citation type="submission" date="2018-03" db="EMBL/GenBank/DDBJ databases">
        <title>Genomic Encyclopedia of Archaeal and Bacterial Type Strains, Phase II (KMG-II): from individual species to whole genera.</title>
        <authorList>
            <person name="Goeker M."/>
        </authorList>
    </citation>
    <scope>NUCLEOTIDE SEQUENCE [LARGE SCALE GENOMIC DNA]</scope>
    <source>
        <strain evidence="3 6">DSM 29956</strain>
    </source>
</reference>
<feature type="compositionally biased region" description="Basic and acidic residues" evidence="1">
    <location>
        <begin position="153"/>
        <end position="179"/>
    </location>
</feature>
<name>A0A1X6YZ04_9RHOB</name>
<dbReference type="OrthoDB" id="9796962at2"/>
<evidence type="ECO:0000313" key="5">
    <source>
        <dbReference type="Proteomes" id="UP000193495"/>
    </source>
</evidence>
<reference evidence="4 5" key="1">
    <citation type="submission" date="2017-03" db="EMBL/GenBank/DDBJ databases">
        <authorList>
            <person name="Afonso C.L."/>
            <person name="Miller P.J."/>
            <person name="Scott M.A."/>
            <person name="Spackman E."/>
            <person name="Goraichik I."/>
            <person name="Dimitrov K.M."/>
            <person name="Suarez D.L."/>
            <person name="Swayne D.E."/>
        </authorList>
    </citation>
    <scope>NUCLEOTIDE SEQUENCE [LARGE SCALE GENOMIC DNA]</scope>
    <source>
        <strain evidence="4 5">CECT 8367</strain>
    </source>
</reference>
<sequence length="191" mass="20195">MTLRPLALLAAIGLAGAAQAHDYGSGGLTVLHPFAIETAERATTGAGYFAIRNDGDVTDALIAVDADFPKVTLHEAVETDGMMTMQPLERIEIAPGETVTLAPGRGGHVMFMGLENPFEVDERFAATLVFETAGPVEVEFVVEPRPEAGAPREGMDHGDMDHEAMGHREMDHGDMDHGAMTEGDDAPAAAQ</sequence>
<evidence type="ECO:0008006" key="7">
    <source>
        <dbReference type="Google" id="ProtNLM"/>
    </source>
</evidence>
<dbReference type="InterPro" id="IPR058248">
    <property type="entry name" value="Lxx211020-like"/>
</dbReference>
<dbReference type="Gene3D" id="2.60.40.1890">
    <property type="entry name" value="PCu(A)C copper chaperone"/>
    <property type="match status" value="1"/>
</dbReference>
<dbReference type="Proteomes" id="UP000240624">
    <property type="component" value="Unassembled WGS sequence"/>
</dbReference>
<dbReference type="InterPro" id="IPR007410">
    <property type="entry name" value="LpqE-like"/>
</dbReference>
<proteinExistence type="predicted"/>
<dbReference type="InterPro" id="IPR036182">
    <property type="entry name" value="PCuAC_sf"/>
</dbReference>
<dbReference type="SUPFAM" id="SSF110087">
    <property type="entry name" value="DR1885-like metal-binding protein"/>
    <property type="match status" value="1"/>
</dbReference>
<dbReference type="Proteomes" id="UP000193495">
    <property type="component" value="Unassembled WGS sequence"/>
</dbReference>
<evidence type="ECO:0000256" key="2">
    <source>
        <dbReference type="SAM" id="SignalP"/>
    </source>
</evidence>